<accession>A0AA44F847</accession>
<comment type="caution">
    <text evidence="1">The sequence shown here is derived from an EMBL/GenBank/DDBJ whole genome shotgun (WGS) entry which is preliminary data.</text>
</comment>
<dbReference type="RefSeq" id="WP_065658575.1">
    <property type="nucleotide sequence ID" value="NZ_CP123838.1"/>
</dbReference>
<dbReference type="Proteomes" id="UP000702952">
    <property type="component" value="Unassembled WGS sequence"/>
</dbReference>
<dbReference type="EMBL" id="JAAMAY010000030">
    <property type="protein sequence ID" value="NTC30638.1"/>
    <property type="molecule type" value="Genomic_DNA"/>
</dbReference>
<gene>
    <name evidence="1" type="ORF">G6M46_21125</name>
</gene>
<organism evidence="1 2">
    <name type="scientific">Agrobacterium tumefaciens</name>
    <dbReference type="NCBI Taxonomy" id="358"/>
    <lineage>
        <taxon>Bacteria</taxon>
        <taxon>Pseudomonadati</taxon>
        <taxon>Pseudomonadota</taxon>
        <taxon>Alphaproteobacteria</taxon>
        <taxon>Hyphomicrobiales</taxon>
        <taxon>Rhizobiaceae</taxon>
        <taxon>Rhizobium/Agrobacterium group</taxon>
        <taxon>Agrobacterium</taxon>
        <taxon>Agrobacterium tumefaciens complex</taxon>
    </lineage>
</organism>
<evidence type="ECO:0000313" key="1">
    <source>
        <dbReference type="EMBL" id="NTC30638.1"/>
    </source>
</evidence>
<name>A0AA44F847_AGRTU</name>
<proteinExistence type="predicted"/>
<protein>
    <submittedName>
        <fullName evidence="1">Uncharacterized protein</fullName>
    </submittedName>
</protein>
<reference evidence="1" key="1">
    <citation type="journal article" date="2020" name="Science">
        <title>Unexpected conservation and global transmission of agrobacterial virulence plasmids.</title>
        <authorList>
            <person name="Weisberg A.J."/>
            <person name="Davis E.W. 2nd"/>
            <person name="Tabima J."/>
            <person name="Belcher M.S."/>
            <person name="Miller M."/>
            <person name="Kuo C.H."/>
            <person name="Loper J.E."/>
            <person name="Grunwald N.J."/>
            <person name="Putnam M.L."/>
            <person name="Chang J.H."/>
        </authorList>
    </citation>
    <scope>NUCLEOTIDE SEQUENCE</scope>
    <source>
        <strain evidence="1">17-1853-1a</strain>
    </source>
</reference>
<sequence>MVKVIYFAVLPLAILLGALSVKASEEMTSSLIECSLKDFERSHALIFAHKNPDKIILGFGGPLGIGKRSFDYCSQKSSYSPQEIDEAKEVFRGIVELFDEEFRAKCETKSCLSVFKNPKKSSK</sequence>
<dbReference type="AlphaFoldDB" id="A0AA44F847"/>
<evidence type="ECO:0000313" key="2">
    <source>
        <dbReference type="Proteomes" id="UP000702952"/>
    </source>
</evidence>